<evidence type="ECO:0000256" key="1">
    <source>
        <dbReference type="ARBA" id="ARBA00022676"/>
    </source>
</evidence>
<dbReference type="EMBL" id="BMSV01000007">
    <property type="protein sequence ID" value="GGQ14421.1"/>
    <property type="molecule type" value="Genomic_DNA"/>
</dbReference>
<feature type="domain" description="Glycosyl transferase family 1" evidence="3">
    <location>
        <begin position="345"/>
        <end position="483"/>
    </location>
</feature>
<comment type="caution">
    <text evidence="5">The sequence shown here is derived from an EMBL/GenBank/DDBJ whole genome shotgun (WGS) entry which is preliminary data.</text>
</comment>
<dbReference type="InterPro" id="IPR001296">
    <property type="entry name" value="Glyco_trans_1"/>
</dbReference>
<feature type="domain" description="Glycosyltransferase subfamily 4-like N-terminal" evidence="4">
    <location>
        <begin position="198"/>
        <end position="330"/>
    </location>
</feature>
<keyword evidence="1" id="KW-0328">Glycosyltransferase</keyword>
<accession>A0A918ELG3</accession>
<evidence type="ECO:0008006" key="7">
    <source>
        <dbReference type="Google" id="ProtNLM"/>
    </source>
</evidence>
<dbReference type="Pfam" id="PF13439">
    <property type="entry name" value="Glyco_transf_4"/>
    <property type="match status" value="1"/>
</dbReference>
<dbReference type="Proteomes" id="UP000654123">
    <property type="component" value="Unassembled WGS sequence"/>
</dbReference>
<evidence type="ECO:0000256" key="2">
    <source>
        <dbReference type="ARBA" id="ARBA00022679"/>
    </source>
</evidence>
<dbReference type="SUPFAM" id="SSF53756">
    <property type="entry name" value="UDP-Glycosyltransferase/glycogen phosphorylase"/>
    <property type="match status" value="1"/>
</dbReference>
<reference evidence="5" key="1">
    <citation type="journal article" date="2014" name="Int. J. Syst. Evol. Microbiol.">
        <title>Complete genome sequence of Corynebacterium casei LMG S-19264T (=DSM 44701T), isolated from a smear-ripened cheese.</title>
        <authorList>
            <consortium name="US DOE Joint Genome Institute (JGI-PGF)"/>
            <person name="Walter F."/>
            <person name="Albersmeier A."/>
            <person name="Kalinowski J."/>
            <person name="Ruckert C."/>
        </authorList>
    </citation>
    <scope>NUCLEOTIDE SEQUENCE</scope>
    <source>
        <strain evidence="5">JCM 4335</strain>
    </source>
</reference>
<dbReference type="InterPro" id="IPR028098">
    <property type="entry name" value="Glyco_trans_4-like_N"/>
</dbReference>
<evidence type="ECO:0000259" key="4">
    <source>
        <dbReference type="Pfam" id="PF13439"/>
    </source>
</evidence>
<sequence length="748" mass="80872">MNSHVLYLALGTYRVRATREQVKELASSGSRVSLVVLDAPEWREALEELGRLDGVEVVRVAPDKDGTAWGSAKKLAAAKSGPFAQADTVVAGDAQALPVAWIAKRRRPGITLTLEPHGAGRVVEPADLAVLTPWYPSPNNPYAGSFVQAATAAVAGTYDRVTVFHTEDWSGRASAPLNDAIRVTVDRLRERGALGHVLDTDEATVVRVPVPLIARRNYAPWVEAQAKALESALPTGRIEAPVVHAHTGIYGGVLATRLARPDARVVVTEHSSFLDRVFSQAPAARLYEQVLERADAFLCVSAALRERVVKRFPQYADKIGVVPNAIALDRFTPGPERSPELLRWLYLGRLVQPKGVKELLEAFALVAAEEPRATLTMVGHGPLEEELRARGAELGLGDRFRVLPPVAPEAVGPLMHEYDLLVHASKQETFGMTVVEAIASGLPVLATRSGGPDETMAGIETVAGALMDVSDDPQVIVDAYRELRDRAGDLDLPAAREVLEGRVGCEAVGKQLVEVYGGALPPVPDPVDEPDDRAAEAGGAAEVAVVEEPAATAPVRRPGEPVGRAVVLALTPAKPRRIVDFANHLVGKGVEVSLVTAQSPALWESLDLDPSVPVVSIGDAEKKLRIPRAERFLVYRAPRAVLRRARRLAAKNREAIGPELAVATVQRAHTKVANAFHKKVFNRGYKEVRPQLFARIAKQRVLPELRLDLVDTVFVSDINATVTGWKWAKSHPHLKVTASLDRTAYDPE</sequence>
<proteinExistence type="predicted"/>
<dbReference type="PANTHER" id="PTHR45947:SF3">
    <property type="entry name" value="SULFOQUINOVOSYL TRANSFERASE SQD2"/>
    <property type="match status" value="1"/>
</dbReference>
<organism evidence="5 6">
    <name type="scientific">Streptomyces roseolilacinus</name>
    <dbReference type="NCBI Taxonomy" id="66904"/>
    <lineage>
        <taxon>Bacteria</taxon>
        <taxon>Bacillati</taxon>
        <taxon>Actinomycetota</taxon>
        <taxon>Actinomycetes</taxon>
        <taxon>Kitasatosporales</taxon>
        <taxon>Streptomycetaceae</taxon>
        <taxon>Streptomyces</taxon>
    </lineage>
</organism>
<evidence type="ECO:0000259" key="3">
    <source>
        <dbReference type="Pfam" id="PF00534"/>
    </source>
</evidence>
<evidence type="ECO:0000313" key="6">
    <source>
        <dbReference type="Proteomes" id="UP000654123"/>
    </source>
</evidence>
<dbReference type="GO" id="GO:0016757">
    <property type="term" value="F:glycosyltransferase activity"/>
    <property type="evidence" value="ECO:0007669"/>
    <property type="project" value="UniProtKB-KW"/>
</dbReference>
<dbReference type="Gene3D" id="3.40.50.2000">
    <property type="entry name" value="Glycogen Phosphorylase B"/>
    <property type="match status" value="2"/>
</dbReference>
<dbReference type="InterPro" id="IPR050194">
    <property type="entry name" value="Glycosyltransferase_grp1"/>
</dbReference>
<protein>
    <recommendedName>
        <fullName evidence="7">Glycosyltransferase</fullName>
    </recommendedName>
</protein>
<dbReference type="Pfam" id="PF00534">
    <property type="entry name" value="Glycos_transf_1"/>
    <property type="match status" value="1"/>
</dbReference>
<keyword evidence="2" id="KW-0808">Transferase</keyword>
<dbReference type="GO" id="GO:1901137">
    <property type="term" value="P:carbohydrate derivative biosynthetic process"/>
    <property type="evidence" value="ECO:0007669"/>
    <property type="project" value="UniProtKB-ARBA"/>
</dbReference>
<dbReference type="PANTHER" id="PTHR45947">
    <property type="entry name" value="SULFOQUINOVOSYL TRANSFERASE SQD2"/>
    <property type="match status" value="1"/>
</dbReference>
<evidence type="ECO:0000313" key="5">
    <source>
        <dbReference type="EMBL" id="GGQ14421.1"/>
    </source>
</evidence>
<dbReference type="CDD" id="cd03801">
    <property type="entry name" value="GT4_PimA-like"/>
    <property type="match status" value="1"/>
</dbReference>
<name>A0A918ELG3_9ACTN</name>
<dbReference type="AlphaFoldDB" id="A0A918ELG3"/>
<gene>
    <name evidence="5" type="ORF">GCM10010249_36250</name>
</gene>
<keyword evidence="6" id="KW-1185">Reference proteome</keyword>
<reference evidence="5" key="2">
    <citation type="submission" date="2020-09" db="EMBL/GenBank/DDBJ databases">
        <authorList>
            <person name="Sun Q."/>
            <person name="Ohkuma M."/>
        </authorList>
    </citation>
    <scope>NUCLEOTIDE SEQUENCE</scope>
    <source>
        <strain evidence="5">JCM 4335</strain>
    </source>
</reference>